<name>A0A6C0AN13_9ZZZZ</name>
<sequence length="115" mass="13377">MSGNINDTKINIIKENVDNLIIDLDNILDKGENISDYEYNLKKKYKFLEKTSPALFNLIFKEYNTQNFNKSNLQSILDMMLQQIEKIQKSKVTQHDASVNIGEHLAQTFIPQLKK</sequence>
<organism evidence="1">
    <name type="scientific">viral metagenome</name>
    <dbReference type="NCBI Taxonomy" id="1070528"/>
    <lineage>
        <taxon>unclassified sequences</taxon>
        <taxon>metagenomes</taxon>
        <taxon>organismal metagenomes</taxon>
    </lineage>
</organism>
<evidence type="ECO:0000313" key="1">
    <source>
        <dbReference type="EMBL" id="QHS80685.1"/>
    </source>
</evidence>
<accession>A0A6C0AN13</accession>
<dbReference type="AlphaFoldDB" id="A0A6C0AN13"/>
<protein>
    <submittedName>
        <fullName evidence="1">Uncharacterized protein</fullName>
    </submittedName>
</protein>
<dbReference type="EMBL" id="MN740716">
    <property type="protein sequence ID" value="QHS80685.1"/>
    <property type="molecule type" value="Genomic_DNA"/>
</dbReference>
<proteinExistence type="predicted"/>
<reference evidence="1" key="1">
    <citation type="journal article" date="2020" name="Nature">
        <title>Giant virus diversity and host interactions through global metagenomics.</title>
        <authorList>
            <person name="Schulz F."/>
            <person name="Roux S."/>
            <person name="Paez-Espino D."/>
            <person name="Jungbluth S."/>
            <person name="Walsh D.A."/>
            <person name="Denef V.J."/>
            <person name="McMahon K.D."/>
            <person name="Konstantinidis K.T."/>
            <person name="Eloe-Fadrosh E.A."/>
            <person name="Kyrpides N.C."/>
            <person name="Woyke T."/>
        </authorList>
    </citation>
    <scope>NUCLEOTIDE SEQUENCE</scope>
    <source>
        <strain evidence="1">GVMAG-S-1091796-13</strain>
    </source>
</reference>